<dbReference type="GO" id="GO:0006396">
    <property type="term" value="P:RNA processing"/>
    <property type="evidence" value="ECO:0007669"/>
    <property type="project" value="InterPro"/>
</dbReference>
<evidence type="ECO:0000313" key="6">
    <source>
        <dbReference type="Proteomes" id="UP000236000"/>
    </source>
</evidence>
<evidence type="ECO:0000256" key="3">
    <source>
        <dbReference type="ARBA" id="ARBA00022679"/>
    </source>
</evidence>
<dbReference type="GO" id="GO:0032259">
    <property type="term" value="P:methylation"/>
    <property type="evidence" value="ECO:0007669"/>
    <property type="project" value="UniProtKB-KW"/>
</dbReference>
<name>A0A2N8HB30_9BACT</name>
<dbReference type="PANTHER" id="PTHR46429">
    <property type="entry name" value="23S RRNA (GUANOSINE-2'-O-)-METHYLTRANSFERASE RLMB"/>
    <property type="match status" value="1"/>
</dbReference>
<proteinExistence type="inferred from homology"/>
<dbReference type="SUPFAM" id="SSF75217">
    <property type="entry name" value="alpha/beta knot"/>
    <property type="match status" value="1"/>
</dbReference>
<dbReference type="GO" id="GO:0003723">
    <property type="term" value="F:RNA binding"/>
    <property type="evidence" value="ECO:0007669"/>
    <property type="project" value="InterPro"/>
</dbReference>
<gene>
    <name evidence="5" type="ORF">CXU22_10470</name>
</gene>
<protein>
    <submittedName>
        <fullName evidence="5">23S rRNA (Guanosine(2251)-2'-O)-methyltransferase RlmB</fullName>
    </submittedName>
</protein>
<comment type="caution">
    <text evidence="5">The sequence shown here is derived from an EMBL/GenBank/DDBJ whole genome shotgun (WGS) entry which is preliminary data.</text>
</comment>
<dbReference type="Gene3D" id="3.40.1280.10">
    <property type="match status" value="1"/>
</dbReference>
<dbReference type="Proteomes" id="UP000236000">
    <property type="component" value="Unassembled WGS sequence"/>
</dbReference>
<keyword evidence="2 5" id="KW-0489">Methyltransferase</keyword>
<dbReference type="InterPro" id="IPR029026">
    <property type="entry name" value="tRNA_m1G_MTases_N"/>
</dbReference>
<dbReference type="InterPro" id="IPR029028">
    <property type="entry name" value="Alpha/beta_knot_MTases"/>
</dbReference>
<dbReference type="NCBIfam" id="TIGR00186">
    <property type="entry name" value="rRNA_methyl_3"/>
    <property type="match status" value="1"/>
</dbReference>
<feature type="domain" description="tRNA/rRNA methyltransferase SpoU type" evidence="4">
    <location>
        <begin position="46"/>
        <end position="186"/>
    </location>
</feature>
<dbReference type="InterPro" id="IPR004441">
    <property type="entry name" value="rRNA_MeTrfase_TrmH"/>
</dbReference>
<dbReference type="OrthoDB" id="9785673at2"/>
<keyword evidence="3 5" id="KW-0808">Transferase</keyword>
<dbReference type="EMBL" id="PJKA01000013">
    <property type="protein sequence ID" value="PNC17057.1"/>
    <property type="molecule type" value="Genomic_DNA"/>
</dbReference>
<organism evidence="5 6">
    <name type="scientific">Akkermansia muciniphila</name>
    <dbReference type="NCBI Taxonomy" id="239935"/>
    <lineage>
        <taxon>Bacteria</taxon>
        <taxon>Pseudomonadati</taxon>
        <taxon>Verrucomicrobiota</taxon>
        <taxon>Verrucomicrobiia</taxon>
        <taxon>Verrucomicrobiales</taxon>
        <taxon>Akkermansiaceae</taxon>
        <taxon>Akkermansia</taxon>
    </lineage>
</organism>
<sequence>MGMRPQGNEQEARRNKHVRSAPAKIAVKALGEGALDEILDNAPNPLLLILDCVQDPHNLGAILRTADGAGVDAVIAPRDKSAGITETVLRVSVGAAEKVPFIQVTNLARTMKQLQSRGIWIFGTSDKGDRDLYETDFTGPAALVMGAEGEGMRRLTEENCDFLLRIPMRGSVPCLNVSVATGVCLYEMVRQRLRS</sequence>
<dbReference type="FunFam" id="3.40.1280.10:FF:000008">
    <property type="entry name" value="Group 3 RNA methyltransferase TrmH"/>
    <property type="match status" value="1"/>
</dbReference>
<reference evidence="5 6" key="1">
    <citation type="journal article" date="2017" name="BMC Genomics">
        <title>Genome sequencing of 39 Akkermansia muciniphila isolates reveals its population structure, genomic and functional diverisity, and global distribution in mammalian gut microbiotas.</title>
        <authorList>
            <person name="Guo X."/>
            <person name="Li S."/>
            <person name="Zhang J."/>
            <person name="Wu F."/>
            <person name="Li X."/>
            <person name="Wu D."/>
            <person name="Zhang M."/>
            <person name="Ou Z."/>
            <person name="Jie Z."/>
            <person name="Yan Q."/>
            <person name="Li P."/>
            <person name="Yi J."/>
            <person name="Peng Y."/>
        </authorList>
    </citation>
    <scope>NUCLEOTIDE SEQUENCE [LARGE SCALE GENOMIC DNA]</scope>
    <source>
        <strain evidence="5 6">GP24</strain>
    </source>
</reference>
<evidence type="ECO:0000256" key="1">
    <source>
        <dbReference type="ARBA" id="ARBA00007228"/>
    </source>
</evidence>
<dbReference type="AlphaFoldDB" id="A0A2N8HB30"/>
<dbReference type="PANTHER" id="PTHR46429:SF1">
    <property type="entry name" value="23S RRNA (GUANOSINE-2'-O-)-METHYLTRANSFERASE RLMB"/>
    <property type="match status" value="1"/>
</dbReference>
<dbReference type="Pfam" id="PF00588">
    <property type="entry name" value="SpoU_methylase"/>
    <property type="match status" value="1"/>
</dbReference>
<dbReference type="CDD" id="cd18103">
    <property type="entry name" value="SpoU-like_RlmB"/>
    <property type="match status" value="1"/>
</dbReference>
<dbReference type="RefSeq" id="WP_102715241.1">
    <property type="nucleotide sequence ID" value="NZ_PJKA01000013.1"/>
</dbReference>
<evidence type="ECO:0000259" key="4">
    <source>
        <dbReference type="Pfam" id="PF00588"/>
    </source>
</evidence>
<comment type="similarity">
    <text evidence="1">Belongs to the class IV-like SAM-binding methyltransferase superfamily. RNA methyltransferase TrmH family.</text>
</comment>
<evidence type="ECO:0000313" key="5">
    <source>
        <dbReference type="EMBL" id="PNC17057.1"/>
    </source>
</evidence>
<evidence type="ECO:0000256" key="2">
    <source>
        <dbReference type="ARBA" id="ARBA00022603"/>
    </source>
</evidence>
<dbReference type="InterPro" id="IPR001537">
    <property type="entry name" value="SpoU_MeTrfase"/>
</dbReference>
<dbReference type="GO" id="GO:0005829">
    <property type="term" value="C:cytosol"/>
    <property type="evidence" value="ECO:0007669"/>
    <property type="project" value="TreeGrafter"/>
</dbReference>
<accession>A0A2N8HB30</accession>
<dbReference type="GO" id="GO:0008173">
    <property type="term" value="F:RNA methyltransferase activity"/>
    <property type="evidence" value="ECO:0007669"/>
    <property type="project" value="InterPro"/>
</dbReference>